<dbReference type="PANTHER" id="PTHR43162">
    <property type="match status" value="1"/>
</dbReference>
<reference evidence="3" key="1">
    <citation type="submission" date="2016-11" db="EMBL/GenBank/DDBJ databases">
        <authorList>
            <person name="Varghese N."/>
            <person name="Submissions S."/>
        </authorList>
    </citation>
    <scope>NUCLEOTIDE SEQUENCE [LARGE SCALE GENOMIC DNA]</scope>
    <source>
        <strain evidence="3">DSM 21264</strain>
    </source>
</reference>
<dbReference type="PANTHER" id="PTHR43162:SF1">
    <property type="entry name" value="PRESTALK A DIFFERENTIATION PROTEIN A"/>
    <property type="match status" value="1"/>
</dbReference>
<dbReference type="EMBL" id="FQUH01000008">
    <property type="protein sequence ID" value="SHF31480.1"/>
    <property type="molecule type" value="Genomic_DNA"/>
</dbReference>
<evidence type="ECO:0000313" key="2">
    <source>
        <dbReference type="EMBL" id="SHF31480.1"/>
    </source>
</evidence>
<dbReference type="InterPro" id="IPR051604">
    <property type="entry name" value="Ergot_Alk_Oxidoreductase"/>
</dbReference>
<sequence length="276" mass="30506">MMKHITIIGAGWLGLPLTHHLSDSCRVFASKTTPAGADALKLEGIRSFCFHFEQSESPLSDKLIAQQAEVVIGCFPPGFRQNKQDEYAHYWSCLVEQCKIAQVKKLIMISTTGVYPNHPGVMTEQDANLTLAQDNADFSTSARVLLTAEQHVIDSGLDYAILRFSGLIGPKRHPARFVPKLKQVSSRAPANILHLDDAIGSVRYILEQELSGIFNVTTPETVSKAEFYQAALDTVSSEAALPPIVAQEDKQISGDKLCRCGYSFHYQHTLDALRYL</sequence>
<dbReference type="Proteomes" id="UP000184159">
    <property type="component" value="Unassembled WGS sequence"/>
</dbReference>
<dbReference type="AlphaFoldDB" id="A0A1M5AMI1"/>
<feature type="domain" description="NAD(P)-binding" evidence="1">
    <location>
        <begin position="69"/>
        <end position="184"/>
    </location>
</feature>
<evidence type="ECO:0000313" key="3">
    <source>
        <dbReference type="Proteomes" id="UP000184159"/>
    </source>
</evidence>
<dbReference type="Gene3D" id="3.40.50.720">
    <property type="entry name" value="NAD(P)-binding Rossmann-like Domain"/>
    <property type="match status" value="1"/>
</dbReference>
<proteinExistence type="predicted"/>
<gene>
    <name evidence="2" type="ORF">SAMN02745781_01956</name>
</gene>
<protein>
    <submittedName>
        <fullName evidence="2">Nucleoside-diphosphate-sugar epimerase</fullName>
    </submittedName>
</protein>
<dbReference type="Pfam" id="PF13460">
    <property type="entry name" value="NAD_binding_10"/>
    <property type="match status" value="1"/>
</dbReference>
<accession>A0A1M5AMI1</accession>
<keyword evidence="3" id="KW-1185">Reference proteome</keyword>
<dbReference type="InterPro" id="IPR036291">
    <property type="entry name" value="NAD(P)-bd_dom_sf"/>
</dbReference>
<evidence type="ECO:0000259" key="1">
    <source>
        <dbReference type="Pfam" id="PF13460"/>
    </source>
</evidence>
<name>A0A1M5AMI1_VIBGA</name>
<dbReference type="SUPFAM" id="SSF51735">
    <property type="entry name" value="NAD(P)-binding Rossmann-fold domains"/>
    <property type="match status" value="1"/>
</dbReference>
<dbReference type="InterPro" id="IPR016040">
    <property type="entry name" value="NAD(P)-bd_dom"/>
</dbReference>
<organism evidence="2 3">
    <name type="scientific">Vibrio gazogenes DSM 21264 = NBRC 103151</name>
    <dbReference type="NCBI Taxonomy" id="1123492"/>
    <lineage>
        <taxon>Bacteria</taxon>
        <taxon>Pseudomonadati</taxon>
        <taxon>Pseudomonadota</taxon>
        <taxon>Gammaproteobacteria</taxon>
        <taxon>Vibrionales</taxon>
        <taxon>Vibrionaceae</taxon>
        <taxon>Vibrio</taxon>
    </lineage>
</organism>